<dbReference type="InterPro" id="IPR000504">
    <property type="entry name" value="RRM_dom"/>
</dbReference>
<protein>
    <submittedName>
        <fullName evidence="6">F-box domain-containing protein</fullName>
    </submittedName>
</protein>
<dbReference type="CDD" id="cd00590">
    <property type="entry name" value="RRM_SF"/>
    <property type="match status" value="1"/>
</dbReference>
<dbReference type="Pfam" id="PF00076">
    <property type="entry name" value="RRM_1"/>
    <property type="match status" value="1"/>
</dbReference>
<dbReference type="Gene3D" id="3.80.10.10">
    <property type="entry name" value="Ribonuclease Inhibitor"/>
    <property type="match status" value="2"/>
</dbReference>
<dbReference type="PROSITE" id="PS50102">
    <property type="entry name" value="RRM"/>
    <property type="match status" value="1"/>
</dbReference>
<evidence type="ECO:0000256" key="1">
    <source>
        <dbReference type="ARBA" id="ARBA00022786"/>
    </source>
</evidence>
<dbReference type="PANTHER" id="PTHR13318">
    <property type="entry name" value="PARTNER OF PAIRED, ISOFORM B-RELATED"/>
    <property type="match status" value="1"/>
</dbReference>
<dbReference type="InterPro" id="IPR035979">
    <property type="entry name" value="RBD_domain_sf"/>
</dbReference>
<evidence type="ECO:0000313" key="6">
    <source>
        <dbReference type="WBParaSite" id="SMUV_0000959501-mRNA-1"/>
    </source>
</evidence>
<dbReference type="GO" id="GO:0019005">
    <property type="term" value="C:SCF ubiquitin ligase complex"/>
    <property type="evidence" value="ECO:0007669"/>
    <property type="project" value="TreeGrafter"/>
</dbReference>
<evidence type="ECO:0000256" key="2">
    <source>
        <dbReference type="PROSITE-ProRule" id="PRU00176"/>
    </source>
</evidence>
<keyword evidence="1" id="KW-0833">Ubl conjugation pathway</keyword>
<dbReference type="PROSITE" id="PS50181">
    <property type="entry name" value="FBOX"/>
    <property type="match status" value="1"/>
</dbReference>
<dbReference type="SMART" id="SM00367">
    <property type="entry name" value="LRR_CC"/>
    <property type="match status" value="6"/>
</dbReference>
<dbReference type="InterPro" id="IPR012677">
    <property type="entry name" value="Nucleotide-bd_a/b_plait_sf"/>
</dbReference>
<dbReference type="GO" id="GO:0003723">
    <property type="term" value="F:RNA binding"/>
    <property type="evidence" value="ECO:0007669"/>
    <property type="project" value="UniProtKB-UniRule"/>
</dbReference>
<dbReference type="PANTHER" id="PTHR13318:SF50">
    <property type="entry name" value="F-BOX_LRR-REPEAT PROTEIN 7"/>
    <property type="match status" value="1"/>
</dbReference>
<dbReference type="Gene3D" id="3.30.70.330">
    <property type="match status" value="1"/>
</dbReference>
<feature type="domain" description="F-box" evidence="4">
    <location>
        <begin position="241"/>
        <end position="285"/>
    </location>
</feature>
<dbReference type="InterPro" id="IPR001810">
    <property type="entry name" value="F-box_dom"/>
</dbReference>
<dbReference type="InterPro" id="IPR036047">
    <property type="entry name" value="F-box-like_dom_sf"/>
</dbReference>
<dbReference type="SUPFAM" id="SSF81383">
    <property type="entry name" value="F-box domain"/>
    <property type="match status" value="1"/>
</dbReference>
<name>A0A158R659_9BILA</name>
<dbReference type="InterPro" id="IPR032675">
    <property type="entry name" value="LRR_dom_sf"/>
</dbReference>
<evidence type="ECO:0000313" key="5">
    <source>
        <dbReference type="Proteomes" id="UP000046393"/>
    </source>
</evidence>
<feature type="domain" description="RRM" evidence="3">
    <location>
        <begin position="105"/>
        <end position="194"/>
    </location>
</feature>
<dbReference type="GO" id="GO:0031146">
    <property type="term" value="P:SCF-dependent proteasomal ubiquitin-dependent protein catabolic process"/>
    <property type="evidence" value="ECO:0007669"/>
    <property type="project" value="TreeGrafter"/>
</dbReference>
<dbReference type="SUPFAM" id="SSF52047">
    <property type="entry name" value="RNI-like"/>
    <property type="match status" value="1"/>
</dbReference>
<organism evidence="5 6">
    <name type="scientific">Syphacia muris</name>
    <dbReference type="NCBI Taxonomy" id="451379"/>
    <lineage>
        <taxon>Eukaryota</taxon>
        <taxon>Metazoa</taxon>
        <taxon>Ecdysozoa</taxon>
        <taxon>Nematoda</taxon>
        <taxon>Chromadorea</taxon>
        <taxon>Rhabditida</taxon>
        <taxon>Spirurina</taxon>
        <taxon>Oxyuridomorpha</taxon>
        <taxon>Oxyuroidea</taxon>
        <taxon>Oxyuridae</taxon>
        <taxon>Syphacia</taxon>
    </lineage>
</organism>
<reference evidence="6" key="1">
    <citation type="submission" date="2016-04" db="UniProtKB">
        <authorList>
            <consortium name="WormBaseParasite"/>
        </authorList>
    </citation>
    <scope>IDENTIFICATION</scope>
</reference>
<dbReference type="InterPro" id="IPR006553">
    <property type="entry name" value="Leu-rich_rpt_Cys-con_subtyp"/>
</dbReference>
<keyword evidence="5" id="KW-1185">Reference proteome</keyword>
<evidence type="ECO:0000259" key="3">
    <source>
        <dbReference type="PROSITE" id="PS50102"/>
    </source>
</evidence>
<sequence>MNADSICPKPSNLFKTLRRLHGQNLENQGLNNLTEAFQNFMTRAKYFSIGRIRRTWSHSAVEFLKYHDFAVATTSWYDESDDIFGCDPALSKVEVYARANEKGEKRIVVTNISPRATSNQLKSFFSKFGKVSSCHIPAEERRQSMYATLPRKNCTPLVAHIKFKKVEDVQRALQASDDELKFYDKVMNVSETSSLVEANQLELFKFSELVSENRCLNASTNTSMHSDVLTITELHSPLNSKFSMEMLPMKVLARVLYYLSPLDRIRVERVSKMFLEASAKAWAMSTKLSFRDDKAIKQFFTLENPMCCNHLQAFLVKCGVHLRSLDLSGITQLFDKKAFQIISSLCPKLREVNISGLVAESGTLRAFSDSLPCLNVVIYKDMAVVNDKEMWNLFRGNGVNIQKIDIRGCKQIRGCCLRCFSSNLEEVLLDGCSHLENSSLEDLCLRSSNVKVLWLSGCFRISDETIGLITRCMSYIESFSLCGDNFNSLTPGGLLALSRFNALTELFLDYNSAVSNELLDVICTTESCLKILSIAYAGTDLDLSSLAAVTNKVIMELGSKCSKLQTMRLRSCIYLGDEGVSGATNLVNLQELDLSGCILVTNVSIQALLDAFPANEGNSMEKKLVDTVKLVIGGTICQVSGLRTSGSRVVLDFCDNSALFNNSFHHDHNYLSDDSDSCITSEDDDSNDEFEAFNAHRAFIIGAQEEEEEISLPENDQSIREWAEREATGLGLMKTKEKQLEFA</sequence>
<accession>A0A158R659</accession>
<dbReference type="Proteomes" id="UP000046393">
    <property type="component" value="Unplaced"/>
</dbReference>
<dbReference type="AlphaFoldDB" id="A0A158R659"/>
<dbReference type="SUPFAM" id="SSF54928">
    <property type="entry name" value="RNA-binding domain, RBD"/>
    <property type="match status" value="1"/>
</dbReference>
<dbReference type="STRING" id="451379.A0A158R659"/>
<proteinExistence type="predicted"/>
<dbReference type="WBParaSite" id="SMUV_0000959501-mRNA-1">
    <property type="protein sequence ID" value="SMUV_0000959501-mRNA-1"/>
    <property type="gene ID" value="SMUV_0000959501"/>
</dbReference>
<keyword evidence="2" id="KW-0694">RNA-binding</keyword>
<evidence type="ECO:0000259" key="4">
    <source>
        <dbReference type="PROSITE" id="PS50181"/>
    </source>
</evidence>
<dbReference type="SMART" id="SM00360">
    <property type="entry name" value="RRM"/>
    <property type="match status" value="1"/>
</dbReference>